<evidence type="ECO:0000313" key="1">
    <source>
        <dbReference type="EMBL" id="WAJ29930.1"/>
    </source>
</evidence>
<dbReference type="Proteomes" id="UP001163223">
    <property type="component" value="Chromosome"/>
</dbReference>
<gene>
    <name evidence="1" type="ORF">OXU80_06870</name>
</gene>
<protein>
    <submittedName>
        <fullName evidence="1">Uncharacterized protein</fullName>
    </submittedName>
</protein>
<evidence type="ECO:0000313" key="2">
    <source>
        <dbReference type="Proteomes" id="UP001163223"/>
    </source>
</evidence>
<proteinExistence type="predicted"/>
<keyword evidence="2" id="KW-1185">Reference proteome</keyword>
<sequence>MPMETNTVDHAALSLVSAEQRPDLVPAFAALSAPVWPTFLDGDRAIVECWDDLYAHGLSRYQFAVVQTHEDGEERVLATSNSIPFEWANPGDDATLPDGGWDEVLRAGADAAIGGRTCNALSALSIVVSPERRGSDLAERLLRNMKTSAIAGGLRALVAPVRPTRKASYPLTSFGDYAGWTTPDGAPFDPWVRKHHQLGARIVGIASRSMTVSASLDQWTEWTGLRFPRSGAYHVEGGLAPVMADCATDLGIYEEPSIWLRHPF</sequence>
<reference evidence="1" key="1">
    <citation type="submission" date="2022-11" db="EMBL/GenBank/DDBJ databases">
        <title>beta-Carotene-producing bacterium, Jeongeuplla avenae sp. nov., alleviates the salt stress of Arabidopsis seedlings.</title>
        <authorList>
            <person name="Jiang L."/>
            <person name="Lee J."/>
        </authorList>
    </citation>
    <scope>NUCLEOTIDE SEQUENCE</scope>
    <source>
        <strain evidence="1">DY_R2A_6</strain>
    </source>
</reference>
<dbReference type="EMBL" id="CP113520">
    <property type="protein sequence ID" value="WAJ29930.1"/>
    <property type="molecule type" value="Genomic_DNA"/>
</dbReference>
<organism evidence="1 2">
    <name type="scientific">Antarcticirhabdus aurantiaca</name>
    <dbReference type="NCBI Taxonomy" id="2606717"/>
    <lineage>
        <taxon>Bacteria</taxon>
        <taxon>Pseudomonadati</taxon>
        <taxon>Pseudomonadota</taxon>
        <taxon>Alphaproteobacteria</taxon>
        <taxon>Hyphomicrobiales</taxon>
        <taxon>Aurantimonadaceae</taxon>
        <taxon>Antarcticirhabdus</taxon>
    </lineage>
</organism>
<accession>A0ACD4NTC0</accession>
<name>A0ACD4NTC0_9HYPH</name>